<protein>
    <submittedName>
        <fullName evidence="1">Uncharacterized protein</fullName>
    </submittedName>
</protein>
<dbReference type="AlphaFoldDB" id="A0A9Y2MSL4"/>
<dbReference type="KEGG" id="acab:QRX50_31640"/>
<dbReference type="Proteomes" id="UP001236014">
    <property type="component" value="Chromosome"/>
</dbReference>
<sequence length="79" mass="8845">MLLQGIDFFGLPMDRALNVAYSVLMSSAQEEKDRFRIESQLNQPIAAQASRDRDDFWSTAEADGQAFMAAMTQQPSLSK</sequence>
<accession>A0A9Y2MSL4</accession>
<organism evidence="1 2">
    <name type="scientific">Amycolatopsis carbonis</name>
    <dbReference type="NCBI Taxonomy" id="715471"/>
    <lineage>
        <taxon>Bacteria</taxon>
        <taxon>Bacillati</taxon>
        <taxon>Actinomycetota</taxon>
        <taxon>Actinomycetes</taxon>
        <taxon>Pseudonocardiales</taxon>
        <taxon>Pseudonocardiaceae</taxon>
        <taxon>Amycolatopsis</taxon>
    </lineage>
</organism>
<dbReference type="RefSeq" id="WP_285966775.1">
    <property type="nucleotide sequence ID" value="NZ_CP127294.1"/>
</dbReference>
<proteinExistence type="predicted"/>
<evidence type="ECO:0000313" key="2">
    <source>
        <dbReference type="Proteomes" id="UP001236014"/>
    </source>
</evidence>
<dbReference type="EMBL" id="CP127294">
    <property type="protein sequence ID" value="WIX76013.1"/>
    <property type="molecule type" value="Genomic_DNA"/>
</dbReference>
<gene>
    <name evidence="1" type="ORF">QRX50_31640</name>
</gene>
<reference evidence="1 2" key="1">
    <citation type="submission" date="2023-06" db="EMBL/GenBank/DDBJ databases">
        <authorList>
            <person name="Oyuntsetseg B."/>
            <person name="Kim S.B."/>
        </authorList>
    </citation>
    <scope>NUCLEOTIDE SEQUENCE [LARGE SCALE GENOMIC DNA]</scope>
    <source>
        <strain evidence="1 2">2-15</strain>
    </source>
</reference>
<evidence type="ECO:0000313" key="1">
    <source>
        <dbReference type="EMBL" id="WIX76013.1"/>
    </source>
</evidence>
<keyword evidence="2" id="KW-1185">Reference proteome</keyword>
<name>A0A9Y2MSL4_9PSEU</name>